<dbReference type="EMBL" id="JAPFFF010000009">
    <property type="protein sequence ID" value="KAK8881946.1"/>
    <property type="molecule type" value="Genomic_DNA"/>
</dbReference>
<proteinExistence type="predicted"/>
<evidence type="ECO:0008006" key="3">
    <source>
        <dbReference type="Google" id="ProtNLM"/>
    </source>
</evidence>
<sequence>MSLNWNNINQTALPNREDAQRNDFVPYQMVPFGPKQITLNQMIPRYKYIGHWNYFEIKNVTIDEINRYSHYYNLNLVPDYPNRRDPEQNKKRPVLYYETCPHCYMHKVEKNRNFYNCSNPFHPQHILITYPDSMFRFSVTLSDYTGRFVFVVKAPDQGIAKLILNTDVYSWRRKTDHLDDYNLRNEIQKRVNGRLFDVICCIQIEEVHHQNIPVCSIYDIREKEYRM</sequence>
<dbReference type="Proteomes" id="UP001470230">
    <property type="component" value="Unassembled WGS sequence"/>
</dbReference>
<protein>
    <recommendedName>
        <fullName evidence="3">Initiator binding domain-containing protein</fullName>
    </recommendedName>
</protein>
<accession>A0ABR2JU17</accession>
<reference evidence="1 2" key="1">
    <citation type="submission" date="2024-04" db="EMBL/GenBank/DDBJ databases">
        <title>Tritrichomonas musculus Genome.</title>
        <authorList>
            <person name="Alves-Ferreira E."/>
            <person name="Grigg M."/>
            <person name="Lorenzi H."/>
            <person name="Galac M."/>
        </authorList>
    </citation>
    <scope>NUCLEOTIDE SEQUENCE [LARGE SCALE GENOMIC DNA]</scope>
    <source>
        <strain evidence="1 2">EAF2021</strain>
    </source>
</reference>
<dbReference type="InterPro" id="IPR012340">
    <property type="entry name" value="NA-bd_OB-fold"/>
</dbReference>
<gene>
    <name evidence="1" type="ORF">M9Y10_044584</name>
</gene>
<comment type="caution">
    <text evidence="1">The sequence shown here is derived from an EMBL/GenBank/DDBJ whole genome shotgun (WGS) entry which is preliminary data.</text>
</comment>
<evidence type="ECO:0000313" key="1">
    <source>
        <dbReference type="EMBL" id="KAK8881946.1"/>
    </source>
</evidence>
<organism evidence="1 2">
    <name type="scientific">Tritrichomonas musculus</name>
    <dbReference type="NCBI Taxonomy" id="1915356"/>
    <lineage>
        <taxon>Eukaryota</taxon>
        <taxon>Metamonada</taxon>
        <taxon>Parabasalia</taxon>
        <taxon>Tritrichomonadida</taxon>
        <taxon>Tritrichomonadidae</taxon>
        <taxon>Tritrichomonas</taxon>
    </lineage>
</organism>
<evidence type="ECO:0000313" key="2">
    <source>
        <dbReference type="Proteomes" id="UP001470230"/>
    </source>
</evidence>
<keyword evidence="2" id="KW-1185">Reference proteome</keyword>
<dbReference type="Gene3D" id="2.40.50.140">
    <property type="entry name" value="Nucleic acid-binding proteins"/>
    <property type="match status" value="1"/>
</dbReference>
<name>A0ABR2JU17_9EUKA</name>